<evidence type="ECO:0000256" key="14">
    <source>
        <dbReference type="ARBA" id="ARBA00022842"/>
    </source>
</evidence>
<comment type="function">
    <text evidence="24">Catalyzes the ATP-dependent phosphorylation of sn-l,2-diacylglycerol (DAG) to phosphatidic acid. Involved in the recycling of diacylglycerol produced as a by-product during membrane-derived oligosaccharide (MDO) biosynthesis.</text>
</comment>
<dbReference type="GO" id="GO:0046872">
    <property type="term" value="F:metal ion binding"/>
    <property type="evidence" value="ECO:0007669"/>
    <property type="project" value="UniProtKB-KW"/>
</dbReference>
<dbReference type="RefSeq" id="WP_306762824.1">
    <property type="nucleotide sequence ID" value="NZ_CP118224.1"/>
</dbReference>
<keyword evidence="5" id="KW-1003">Cell membrane</keyword>
<evidence type="ECO:0000256" key="8">
    <source>
        <dbReference type="ARBA" id="ARBA00022679"/>
    </source>
</evidence>
<feature type="active site" description="Proton acceptor" evidence="20">
    <location>
        <position position="70"/>
    </location>
</feature>
<comment type="cofactor">
    <cofactor evidence="23">
        <name>Mg(2+)</name>
        <dbReference type="ChEBI" id="CHEBI:18420"/>
    </cofactor>
    <text evidence="23">Mn(2+), Zn(2+), Cd(2+) and Co(2+) support activity to lesser extents.</text>
</comment>
<evidence type="ECO:0000256" key="7">
    <source>
        <dbReference type="ARBA" id="ARBA00022519"/>
    </source>
</evidence>
<organism evidence="25 26">
    <name type="scientific">Oceanimonas pelagia</name>
    <dbReference type="NCBI Taxonomy" id="3028314"/>
    <lineage>
        <taxon>Bacteria</taxon>
        <taxon>Pseudomonadati</taxon>
        <taxon>Pseudomonadota</taxon>
        <taxon>Gammaproteobacteria</taxon>
        <taxon>Aeromonadales</taxon>
        <taxon>Aeromonadaceae</taxon>
        <taxon>Oceanimonas</taxon>
    </lineage>
</organism>
<feature type="binding site" evidence="21">
    <location>
        <position position="99"/>
    </location>
    <ligand>
        <name>substrate</name>
    </ligand>
</feature>
<feature type="binding site" evidence="21">
    <location>
        <position position="10"/>
    </location>
    <ligand>
        <name>substrate</name>
    </ligand>
</feature>
<evidence type="ECO:0000313" key="26">
    <source>
        <dbReference type="Proteomes" id="UP001223802"/>
    </source>
</evidence>
<protein>
    <recommendedName>
        <fullName evidence="4 24">Diacylglycerol kinase</fullName>
        <ecNumber evidence="3 24">2.7.1.107</ecNumber>
    </recommendedName>
</protein>
<dbReference type="CDD" id="cd14264">
    <property type="entry name" value="DAGK_IM"/>
    <property type="match status" value="1"/>
</dbReference>
<feature type="binding site" evidence="21">
    <location>
        <begin position="31"/>
        <end position="35"/>
    </location>
    <ligand>
        <name>substrate</name>
    </ligand>
</feature>
<name>A0AA50KQS9_9GAMM</name>
<feature type="transmembrane region" description="Helical" evidence="24">
    <location>
        <begin position="36"/>
        <end position="53"/>
    </location>
</feature>
<keyword evidence="19 24" id="KW-1208">Phospholipid metabolism</keyword>
<evidence type="ECO:0000256" key="6">
    <source>
        <dbReference type="ARBA" id="ARBA00022516"/>
    </source>
</evidence>
<accession>A0AA50KQS9</accession>
<dbReference type="InterPro" id="IPR036945">
    <property type="entry name" value="DAGK_sf"/>
</dbReference>
<dbReference type="Proteomes" id="UP001223802">
    <property type="component" value="Chromosome"/>
</dbReference>
<feature type="binding site" evidence="22">
    <location>
        <position position="29"/>
    </location>
    <ligand>
        <name>ATP</name>
        <dbReference type="ChEBI" id="CHEBI:30616"/>
    </ligand>
</feature>
<evidence type="ECO:0000256" key="2">
    <source>
        <dbReference type="ARBA" id="ARBA00005967"/>
    </source>
</evidence>
<comment type="subcellular location">
    <subcellularLocation>
        <location evidence="1 24">Cell inner membrane</location>
        <topology evidence="1 24">Multi-pass membrane protein</topology>
    </subcellularLocation>
</comment>
<evidence type="ECO:0000256" key="22">
    <source>
        <dbReference type="PIRSR" id="PIRSR600829-3"/>
    </source>
</evidence>
<keyword evidence="17 24" id="KW-0472">Membrane</keyword>
<evidence type="ECO:0000256" key="11">
    <source>
        <dbReference type="ARBA" id="ARBA00022741"/>
    </source>
</evidence>
<dbReference type="EMBL" id="CP118224">
    <property type="protein sequence ID" value="WMC11586.1"/>
    <property type="molecule type" value="Genomic_DNA"/>
</dbReference>
<evidence type="ECO:0000256" key="18">
    <source>
        <dbReference type="ARBA" id="ARBA00023209"/>
    </source>
</evidence>
<dbReference type="PANTHER" id="PTHR34299:SF1">
    <property type="entry name" value="DIACYLGLYCEROL KINASE"/>
    <property type="match status" value="1"/>
</dbReference>
<reference evidence="25 26" key="1">
    <citation type="submission" date="2023-02" db="EMBL/GenBank/DDBJ databases">
        <title>Complete genome sequence of a novel bacterium Oceanimonas sp. NTOU-MSR1 isolated from marine coast sediment.</title>
        <authorList>
            <person name="Yang H.-T."/>
            <person name="Chen Y.-L."/>
            <person name="Ho Y.-N."/>
        </authorList>
    </citation>
    <scope>NUCLEOTIDE SEQUENCE [LARGE SCALE GENOMIC DNA]</scope>
    <source>
        <strain evidence="25 26">NTOU-MSR1</strain>
    </source>
</reference>
<keyword evidence="12 24" id="KW-0418">Kinase</keyword>
<feature type="binding site" evidence="22">
    <location>
        <position position="17"/>
    </location>
    <ligand>
        <name>ATP</name>
        <dbReference type="ChEBI" id="CHEBI:30616"/>
    </ligand>
</feature>
<dbReference type="Pfam" id="PF01219">
    <property type="entry name" value="DAGK_prokar"/>
    <property type="match status" value="1"/>
</dbReference>
<evidence type="ECO:0000256" key="20">
    <source>
        <dbReference type="PIRSR" id="PIRSR600829-1"/>
    </source>
</evidence>
<dbReference type="GO" id="GO:0004143">
    <property type="term" value="F:ATP-dependent diacylglycerol kinase activity"/>
    <property type="evidence" value="ECO:0007669"/>
    <property type="project" value="UniProtKB-EC"/>
</dbReference>
<dbReference type="GO" id="GO:0005524">
    <property type="term" value="F:ATP binding"/>
    <property type="evidence" value="ECO:0007669"/>
    <property type="project" value="UniProtKB-KW"/>
</dbReference>
<evidence type="ECO:0000256" key="4">
    <source>
        <dbReference type="ARBA" id="ARBA00017575"/>
    </source>
</evidence>
<evidence type="ECO:0000256" key="1">
    <source>
        <dbReference type="ARBA" id="ARBA00004429"/>
    </source>
</evidence>
<feature type="binding site" evidence="23">
    <location>
        <position position="29"/>
    </location>
    <ligand>
        <name>a divalent metal cation</name>
        <dbReference type="ChEBI" id="CHEBI:60240"/>
    </ligand>
</feature>
<dbReference type="GO" id="GO:0006654">
    <property type="term" value="P:phosphatidic acid biosynthetic process"/>
    <property type="evidence" value="ECO:0007669"/>
    <property type="project" value="InterPro"/>
</dbReference>
<dbReference type="PROSITE" id="PS01069">
    <property type="entry name" value="DAGK_PROKAR"/>
    <property type="match status" value="1"/>
</dbReference>
<keyword evidence="6" id="KW-0444">Lipid biosynthesis</keyword>
<evidence type="ECO:0000256" key="16">
    <source>
        <dbReference type="ARBA" id="ARBA00023098"/>
    </source>
</evidence>
<comment type="catalytic activity">
    <reaction evidence="24">
        <text>a 1,2-diacyl-sn-glycerol + ATP = a 1,2-diacyl-sn-glycero-3-phosphate + ADP + H(+)</text>
        <dbReference type="Rhea" id="RHEA:10272"/>
        <dbReference type="ChEBI" id="CHEBI:15378"/>
        <dbReference type="ChEBI" id="CHEBI:17815"/>
        <dbReference type="ChEBI" id="CHEBI:30616"/>
        <dbReference type="ChEBI" id="CHEBI:58608"/>
        <dbReference type="ChEBI" id="CHEBI:456216"/>
        <dbReference type="EC" id="2.7.1.107"/>
    </reaction>
</comment>
<evidence type="ECO:0000256" key="17">
    <source>
        <dbReference type="ARBA" id="ARBA00023136"/>
    </source>
</evidence>
<feature type="transmembrane region" description="Helical" evidence="24">
    <location>
        <begin position="59"/>
        <end position="80"/>
    </location>
</feature>
<keyword evidence="7 24" id="KW-0997">Cell inner membrane</keyword>
<keyword evidence="13 22" id="KW-0067">ATP-binding</keyword>
<evidence type="ECO:0000256" key="5">
    <source>
        <dbReference type="ARBA" id="ARBA00022475"/>
    </source>
</evidence>
<evidence type="ECO:0000256" key="21">
    <source>
        <dbReference type="PIRSR" id="PIRSR600829-2"/>
    </source>
</evidence>
<dbReference type="InterPro" id="IPR033718">
    <property type="entry name" value="DAGK_prok"/>
</dbReference>
<dbReference type="Gene3D" id="1.10.287.3610">
    <property type="match status" value="1"/>
</dbReference>
<evidence type="ECO:0000256" key="23">
    <source>
        <dbReference type="PIRSR" id="PIRSR600829-4"/>
    </source>
</evidence>
<feature type="binding site" evidence="21">
    <location>
        <position position="70"/>
    </location>
    <ligand>
        <name>substrate</name>
    </ligand>
</feature>
<feature type="binding site" evidence="22">
    <location>
        <begin position="95"/>
        <end position="96"/>
    </location>
    <ligand>
        <name>ATP</name>
        <dbReference type="ChEBI" id="CHEBI:30616"/>
    </ligand>
</feature>
<keyword evidence="8 24" id="KW-0808">Transferase</keyword>
<evidence type="ECO:0000256" key="15">
    <source>
        <dbReference type="ARBA" id="ARBA00022989"/>
    </source>
</evidence>
<evidence type="ECO:0000256" key="13">
    <source>
        <dbReference type="ARBA" id="ARBA00022840"/>
    </source>
</evidence>
<keyword evidence="26" id="KW-1185">Reference proteome</keyword>
<feature type="binding site" evidence="22">
    <location>
        <position position="77"/>
    </location>
    <ligand>
        <name>ATP</name>
        <dbReference type="ChEBI" id="CHEBI:30616"/>
    </ligand>
</feature>
<keyword evidence="10 23" id="KW-0479">Metal-binding</keyword>
<proteinExistence type="inferred from homology"/>
<dbReference type="AlphaFoldDB" id="A0AA50KQS9"/>
<keyword evidence="9 24" id="KW-0812">Transmembrane</keyword>
<keyword evidence="16 24" id="KW-0443">Lipid metabolism</keyword>
<dbReference type="InterPro" id="IPR000829">
    <property type="entry name" value="DAGK"/>
</dbReference>
<keyword evidence="15 24" id="KW-1133">Transmembrane helix</keyword>
<feature type="binding site" evidence="22">
    <location>
        <begin position="86"/>
        <end position="88"/>
    </location>
    <ligand>
        <name>ATP</name>
        <dbReference type="ChEBI" id="CHEBI:30616"/>
    </ligand>
</feature>
<keyword evidence="18" id="KW-0594">Phospholipid biosynthesis</keyword>
<evidence type="ECO:0000256" key="12">
    <source>
        <dbReference type="ARBA" id="ARBA00022777"/>
    </source>
</evidence>
<feature type="binding site" evidence="23">
    <location>
        <position position="77"/>
    </location>
    <ligand>
        <name>a divalent metal cation</name>
        <dbReference type="ChEBI" id="CHEBI:60240"/>
    </ligand>
</feature>
<dbReference type="EC" id="2.7.1.107" evidence="3 24"/>
<evidence type="ECO:0000256" key="9">
    <source>
        <dbReference type="ARBA" id="ARBA00022692"/>
    </source>
</evidence>
<evidence type="ECO:0000256" key="19">
    <source>
        <dbReference type="ARBA" id="ARBA00023264"/>
    </source>
</evidence>
<sequence length="124" mass="13460">MKPGKTGLKRVIAALGYSRQGLASAWRFEAAFRQECMLALVLVPVALWLELGLSETLWLVVSLMLVLVVELLNSAIEAVVDRIGPEHHELAGRAKDTASAAVLLTLLLAVFVWAMVLGRHFLAG</sequence>
<keyword evidence="14 23" id="KW-0460">Magnesium</keyword>
<comment type="similarity">
    <text evidence="2 24">Belongs to the bacterial diacylglycerol kinase family.</text>
</comment>
<keyword evidence="11 22" id="KW-0547">Nucleotide-binding</keyword>
<feature type="binding site" evidence="22">
    <location>
        <position position="10"/>
    </location>
    <ligand>
        <name>ATP</name>
        <dbReference type="ChEBI" id="CHEBI:30616"/>
    </ligand>
</feature>
<evidence type="ECO:0000256" key="3">
    <source>
        <dbReference type="ARBA" id="ARBA00012133"/>
    </source>
</evidence>
<dbReference type="GO" id="GO:0005886">
    <property type="term" value="C:plasma membrane"/>
    <property type="evidence" value="ECO:0007669"/>
    <property type="project" value="UniProtKB-SubCell"/>
</dbReference>
<dbReference type="KEGG" id="ope:PU634_04285"/>
<evidence type="ECO:0000256" key="10">
    <source>
        <dbReference type="ARBA" id="ARBA00022723"/>
    </source>
</evidence>
<feature type="transmembrane region" description="Helical" evidence="24">
    <location>
        <begin position="101"/>
        <end position="122"/>
    </location>
</feature>
<evidence type="ECO:0000313" key="25">
    <source>
        <dbReference type="EMBL" id="WMC11586.1"/>
    </source>
</evidence>
<gene>
    <name evidence="25" type="ORF">PU634_04285</name>
</gene>
<dbReference type="PANTHER" id="PTHR34299">
    <property type="entry name" value="DIACYLGLYCEROL KINASE"/>
    <property type="match status" value="1"/>
</dbReference>
<evidence type="ECO:0000256" key="24">
    <source>
        <dbReference type="RuleBase" id="RU363065"/>
    </source>
</evidence>